<comment type="caution">
    <text evidence="1">The sequence shown here is derived from an EMBL/GenBank/DDBJ whole genome shotgun (WGS) entry which is preliminary data.</text>
</comment>
<evidence type="ECO:0000313" key="2">
    <source>
        <dbReference type="Proteomes" id="UP001065298"/>
    </source>
</evidence>
<dbReference type="EMBL" id="CM046511">
    <property type="protein sequence ID" value="KAI8657791.1"/>
    <property type="molecule type" value="Genomic_DNA"/>
</dbReference>
<proteinExistence type="predicted"/>
<keyword evidence="2" id="KW-1185">Reference proteome</keyword>
<organism evidence="1 2">
    <name type="scientific">Fusarium keratoplasticum</name>
    <dbReference type="NCBI Taxonomy" id="1328300"/>
    <lineage>
        <taxon>Eukaryota</taxon>
        <taxon>Fungi</taxon>
        <taxon>Dikarya</taxon>
        <taxon>Ascomycota</taxon>
        <taxon>Pezizomycotina</taxon>
        <taxon>Sordariomycetes</taxon>
        <taxon>Hypocreomycetidae</taxon>
        <taxon>Hypocreales</taxon>
        <taxon>Nectriaceae</taxon>
        <taxon>Fusarium</taxon>
        <taxon>Fusarium solani species complex</taxon>
    </lineage>
</organism>
<dbReference type="Proteomes" id="UP001065298">
    <property type="component" value="Chromosome 9"/>
</dbReference>
<reference evidence="1" key="1">
    <citation type="submission" date="2022-06" db="EMBL/GenBank/DDBJ databases">
        <title>Fusarium solani species complex genomes reveal bases of compartmentalisation and animal pathogenesis.</title>
        <authorList>
            <person name="Tsai I.J."/>
        </authorList>
    </citation>
    <scope>NUCLEOTIDE SEQUENCE</scope>
    <source>
        <strain evidence="1">Fu6.1</strain>
    </source>
</reference>
<protein>
    <submittedName>
        <fullName evidence="1">HET domain-containing protein</fullName>
    </submittedName>
</protein>
<accession>A0ACC0QMA7</accession>
<gene>
    <name evidence="1" type="ORF">NCS57_01158300</name>
</gene>
<sequence length="790" mass="88323">MLRGKHETADPTRYQLRLSIAMTLHDLTNDINTKNPRDEGFPSMTNNMRTGFRYSYHFVVQPAHLAAAAALIALITNHHRIRRALSRASLSLQSVLSNSFFQASQAVFGFKYSDKIDDQHIRLLRLPDTATDSSPAFTLHTFSLDQCPPYLALSYTWGPPEGDSSFYTAHDRQCILLNGKPFPVLPNLCDALSQLCAARPGQYLWVDSICINQTSLSERSSQVAIMDSIYNRTVETMIWLGPTSDKTPRAMEVARQLAAGAESKILKLARDQSYGDVFIVDDPEVLKRNGLPPLTADDWIDLGDIYTRAWFGRVWMLQEVALSRNPTVLIGHYEAPWDVIADAAALTGMSRATLGLVVLGNGREGIPLVQGLLHAINLQIVRQWSQGEASRFREVLQSVDFSFGIDTSHPWKILLQLLLGSNGSKATFRRDRVYALLGLVNHMARLEGQPRLNLKVDYHSTDDQVLTNLGLAFFQETQSLHLLSLAGLASRGTSSSLPTWIPSFETVHAPILNPNYSSLRQFDASAGQDVEFTIDQDRHHLHVKTIRPHLGSIEELGETWSEMLHGSLNKSMQILLHCGTTYLPTQQPIVEAFWRTLIMDNDLVQRPAPPNLVEAFSAWMTIITIAALIAHRPSNPTSFNHFDSLEPLWTLANSRDSTNSLPKTKDMIPLAFELGMPRNPDVPVISESERRARFEAWNKAAAPFEALLRLTLVPNRRIARTIRGYLCLVPTEAQVGDKVMIVAGCPTPLVLRRFNDIDDCFSLVGDAYVHGAMFGEHVTGDFWWTDISLV</sequence>
<name>A0ACC0QMA7_9HYPO</name>
<evidence type="ECO:0000313" key="1">
    <source>
        <dbReference type="EMBL" id="KAI8657791.1"/>
    </source>
</evidence>